<evidence type="ECO:0000256" key="1">
    <source>
        <dbReference type="SAM" id="MobiDB-lite"/>
    </source>
</evidence>
<dbReference type="Proteomes" id="UP000464787">
    <property type="component" value="Chromosome"/>
</dbReference>
<evidence type="ECO:0000313" key="3">
    <source>
        <dbReference type="Proteomes" id="UP000464787"/>
    </source>
</evidence>
<proteinExistence type="predicted"/>
<feature type="region of interest" description="Disordered" evidence="1">
    <location>
        <begin position="1"/>
        <end position="20"/>
    </location>
</feature>
<dbReference type="RefSeq" id="WP_160552494.1">
    <property type="nucleotide sequence ID" value="NZ_CP047650.1"/>
</dbReference>
<protein>
    <submittedName>
        <fullName evidence="2">Uncharacterized protein</fullName>
    </submittedName>
</protein>
<keyword evidence="3" id="KW-1185">Reference proteome</keyword>
<evidence type="ECO:0000313" key="2">
    <source>
        <dbReference type="EMBL" id="QHI98888.1"/>
    </source>
</evidence>
<organism evidence="2 3">
    <name type="scientific">Xylophilus rhododendri</name>
    <dbReference type="NCBI Taxonomy" id="2697032"/>
    <lineage>
        <taxon>Bacteria</taxon>
        <taxon>Pseudomonadati</taxon>
        <taxon>Pseudomonadota</taxon>
        <taxon>Betaproteobacteria</taxon>
        <taxon>Burkholderiales</taxon>
        <taxon>Xylophilus</taxon>
    </lineage>
</organism>
<dbReference type="EMBL" id="CP047650">
    <property type="protein sequence ID" value="QHI98888.1"/>
    <property type="molecule type" value="Genomic_DNA"/>
</dbReference>
<name>A0A857J800_9BURK</name>
<dbReference type="KEGG" id="xyk:GT347_13345"/>
<reference evidence="2 3" key="1">
    <citation type="submission" date="2020-01" db="EMBL/GenBank/DDBJ databases">
        <title>Genome sequencing of strain KACC 21265.</title>
        <authorList>
            <person name="Heo J."/>
            <person name="Kim S.-J."/>
            <person name="Kim J.-S."/>
            <person name="Hong S.-B."/>
            <person name="Kwon S.-W."/>
        </authorList>
    </citation>
    <scope>NUCLEOTIDE SEQUENCE [LARGE SCALE GENOMIC DNA]</scope>
    <source>
        <strain evidence="2 3">KACC 21265</strain>
    </source>
</reference>
<accession>A0A857J800</accession>
<gene>
    <name evidence="2" type="ORF">GT347_13345</name>
</gene>
<dbReference type="AlphaFoldDB" id="A0A857J800"/>
<sequence>MLPDATRPGTAQAGGTASIGQQLDKARLQAADLLARPCYEVHAPLGLLSVGMHGRVYARSRAFSEPAPGGELLRPGGDVRPRRRSEELMRETLSHGGAQPGVPTPAALPPGLHRLDRFIQEDATQGRRHTWAGALTHRTAVMRRLSDFTGASTATDVQGLLTVAALASTGLPASATPQVLERLRQRWWWNGAWLEPLDRIDRQALRLAETLARSEIGLETLRTISDGHAVPDAAMRIHLQAADFIRTHPVQAEDARHPAHAAWHASAAWYRGAQLSPAQKQALFDWSLGIADDDADHTRLRMQAVLHKFKHKTVHRWGSADSIRNGLPRLFGKRQGPLRAAMLNDPAGLPGSDATVQRDHMQELVRKLVAGLAVLSRIRLVDGHVYGVGTRQLFRAAGTVATLGGACGTVEIDAAAQQGGESVFELSRSQDGIRIFIGTDMRRMQQLRVNAAVGWHLQAPGLKLRAGASVSATPIHHESRRPEGLVIRVARRASTDGTGFDDPTMYRKALELIDHLFDGVAGDTPEQDWRHLAERYYDEPDLSFNWFSAHASACSGSVQASAGLAADVLHCTVGPEVSVQGNLHYRGRHEQHESGRRRVLERQHAAGHEIKSVASTGLRYRGGIVNGEIDMLPDDRTTAEPVGMPYGPPVTPAMPSLPVAPPPPAPAGHVTAPQVGSSAMSRINITMSTLNLPLHADHRNHMRAGKLRLVQEHGAIDASASIFDVEYQDLEDWARALRRELRGWIASFEAEERRKGDAGAARQAQARISAFVRAVRRNQRDFDGYLLRYQMRADVADRINLNRAIVDSLGDLVDAALREQMEAQNEALLQDRDSWIEAELKVRQSASAFRRAGIDFGAKLQRRLQLQSERDWLQLKVPQQALRDRQAQDRRAG</sequence>